<sequence>MTTTTVFLLLAEFGTGHIPLEKCCQHFGMKPEEANKRAARQSLPVPVFRLGSQKSPWLVAADVLAAYIDGQRDEATKQWRKLQRAS</sequence>
<dbReference type="AlphaFoldDB" id="A0A0R0ASP8"/>
<name>A0A0R0ASP8_9GAMM</name>
<evidence type="ECO:0008006" key="3">
    <source>
        <dbReference type="Google" id="ProtNLM"/>
    </source>
</evidence>
<dbReference type="GO" id="GO:0006355">
    <property type="term" value="P:regulation of DNA-templated transcription"/>
    <property type="evidence" value="ECO:0007669"/>
    <property type="project" value="InterPro"/>
</dbReference>
<dbReference type="Pfam" id="PF11112">
    <property type="entry name" value="PyocinActivator"/>
    <property type="match status" value="1"/>
</dbReference>
<dbReference type="Proteomes" id="UP000050836">
    <property type="component" value="Unassembled WGS sequence"/>
</dbReference>
<protein>
    <recommendedName>
        <fullName evidence="3">Pyocin activator protein PrtN</fullName>
    </recommendedName>
</protein>
<organism evidence="1 2">
    <name type="scientific">Stenotrophomonas pictorum JCM 9942</name>
    <dbReference type="NCBI Taxonomy" id="1236960"/>
    <lineage>
        <taxon>Bacteria</taxon>
        <taxon>Pseudomonadati</taxon>
        <taxon>Pseudomonadota</taxon>
        <taxon>Gammaproteobacteria</taxon>
        <taxon>Lysobacterales</taxon>
        <taxon>Lysobacteraceae</taxon>
        <taxon>Stenotrophomonas</taxon>
    </lineage>
</organism>
<accession>A0A0R0ASP8</accession>
<evidence type="ECO:0000313" key="1">
    <source>
        <dbReference type="EMBL" id="KRG43187.1"/>
    </source>
</evidence>
<reference evidence="1 2" key="1">
    <citation type="submission" date="2015-10" db="EMBL/GenBank/DDBJ databases">
        <title>Genome sequencing and analysis of members of genus Stenotrophomonas.</title>
        <authorList>
            <person name="Patil P.P."/>
            <person name="Midha S."/>
            <person name="Patil P.B."/>
        </authorList>
    </citation>
    <scope>NUCLEOTIDE SEQUENCE [LARGE SCALE GENOMIC DNA]</scope>
    <source>
        <strain evidence="1 2">JCM 9942</strain>
    </source>
</reference>
<comment type="caution">
    <text evidence="1">The sequence shown here is derived from an EMBL/GenBank/DDBJ whole genome shotgun (WGS) entry which is preliminary data.</text>
</comment>
<keyword evidence="2" id="KW-1185">Reference proteome</keyword>
<proteinExistence type="predicted"/>
<dbReference type="EMBL" id="LLXS01000014">
    <property type="protein sequence ID" value="KRG43187.1"/>
    <property type="molecule type" value="Genomic_DNA"/>
</dbReference>
<evidence type="ECO:0000313" key="2">
    <source>
        <dbReference type="Proteomes" id="UP000050836"/>
    </source>
</evidence>
<dbReference type="RefSeq" id="WP_054660592.1">
    <property type="nucleotide sequence ID" value="NZ_BAZI01000441.1"/>
</dbReference>
<gene>
    <name evidence="1" type="ORF">ARC78_07420</name>
</gene>
<dbReference type="OrthoDB" id="982642at2"/>
<dbReference type="InterPro" id="IPR020518">
    <property type="entry name" value="Tscrpt_reg_PrtN"/>
</dbReference>